<proteinExistence type="predicted"/>
<feature type="compositionally biased region" description="Low complexity" evidence="1">
    <location>
        <begin position="38"/>
        <end position="56"/>
    </location>
</feature>
<feature type="compositionally biased region" description="Low complexity" evidence="1">
    <location>
        <begin position="93"/>
        <end position="105"/>
    </location>
</feature>
<evidence type="ECO:0000313" key="2">
    <source>
        <dbReference type="Ensembl" id="ENSCGRP00001028096.1"/>
    </source>
</evidence>
<reference evidence="2" key="2">
    <citation type="submission" date="2025-09" db="UniProtKB">
        <authorList>
            <consortium name="Ensembl"/>
        </authorList>
    </citation>
    <scope>IDENTIFICATION</scope>
</reference>
<dbReference type="AlphaFoldDB" id="A0A8C2N6W3"/>
<dbReference type="Ensembl" id="ENSCGRT00001032344.1">
    <property type="protein sequence ID" value="ENSCGRP00001028096.1"/>
    <property type="gene ID" value="ENSCGRG00001024915.1"/>
</dbReference>
<feature type="region of interest" description="Disordered" evidence="1">
    <location>
        <begin position="17"/>
        <end position="66"/>
    </location>
</feature>
<organism evidence="2 3">
    <name type="scientific">Cricetulus griseus</name>
    <name type="common">Chinese hamster</name>
    <name type="synonym">Cricetulus barabensis griseus</name>
    <dbReference type="NCBI Taxonomy" id="10029"/>
    <lineage>
        <taxon>Eukaryota</taxon>
        <taxon>Metazoa</taxon>
        <taxon>Chordata</taxon>
        <taxon>Craniata</taxon>
        <taxon>Vertebrata</taxon>
        <taxon>Euteleostomi</taxon>
        <taxon>Mammalia</taxon>
        <taxon>Eutheria</taxon>
        <taxon>Euarchontoglires</taxon>
        <taxon>Glires</taxon>
        <taxon>Rodentia</taxon>
        <taxon>Myomorpha</taxon>
        <taxon>Muroidea</taxon>
        <taxon>Cricetidae</taxon>
        <taxon>Cricetinae</taxon>
        <taxon>Cricetulus</taxon>
    </lineage>
</organism>
<reference evidence="2" key="1">
    <citation type="submission" date="2025-08" db="UniProtKB">
        <authorList>
            <consortium name="Ensembl"/>
        </authorList>
    </citation>
    <scope>IDENTIFICATION</scope>
</reference>
<sequence>GDPRATLTSRARVALRGQLRKDPSGVPGVPLPPPSGPPGARGARRAGLAGRPGAAPRYRDPLRTRTTGLRCRSELLHTFSRDLQHPRRGSDDPGLAAPGMAPAPGSRLLGPAPCPSQAPRGGPGSPGLHRAETWQGPGQAGPGRASLLSAALSL</sequence>
<protein>
    <submittedName>
        <fullName evidence="2">Uncharacterized protein</fullName>
    </submittedName>
</protein>
<accession>A0A8C2N6W3</accession>
<feature type="region of interest" description="Disordered" evidence="1">
    <location>
        <begin position="78"/>
        <end position="154"/>
    </location>
</feature>
<feature type="compositionally biased region" description="Low complexity" evidence="1">
    <location>
        <begin position="145"/>
        <end position="154"/>
    </location>
</feature>
<dbReference type="Proteomes" id="UP000694386">
    <property type="component" value="Unplaced"/>
</dbReference>
<feature type="compositionally biased region" description="Basic and acidic residues" evidence="1">
    <location>
        <begin position="78"/>
        <end position="91"/>
    </location>
</feature>
<evidence type="ECO:0000256" key="1">
    <source>
        <dbReference type="SAM" id="MobiDB-lite"/>
    </source>
</evidence>
<evidence type="ECO:0000313" key="3">
    <source>
        <dbReference type="Proteomes" id="UP000694386"/>
    </source>
</evidence>
<name>A0A8C2N6W3_CRIGR</name>